<accession>A0A1K1LF37</accession>
<dbReference type="GO" id="GO:0006396">
    <property type="term" value="P:RNA processing"/>
    <property type="evidence" value="ECO:0007669"/>
    <property type="project" value="InterPro"/>
</dbReference>
<dbReference type="SUPFAM" id="SSF55315">
    <property type="entry name" value="L30e-like"/>
    <property type="match status" value="1"/>
</dbReference>
<dbReference type="EMBL" id="LT630450">
    <property type="protein sequence ID" value="SFV73356.1"/>
    <property type="molecule type" value="Genomic_DNA"/>
</dbReference>
<organism evidence="4 5">
    <name type="scientific">Desulfovibrio piger</name>
    <dbReference type="NCBI Taxonomy" id="901"/>
    <lineage>
        <taxon>Bacteria</taxon>
        <taxon>Pseudomonadati</taxon>
        <taxon>Thermodesulfobacteriota</taxon>
        <taxon>Desulfovibrionia</taxon>
        <taxon>Desulfovibrionales</taxon>
        <taxon>Desulfovibrionaceae</taxon>
        <taxon>Desulfovibrio</taxon>
    </lineage>
</organism>
<dbReference type="SUPFAM" id="SSF75217">
    <property type="entry name" value="alpha/beta knot"/>
    <property type="match status" value="1"/>
</dbReference>
<dbReference type="GO" id="GO:0032259">
    <property type="term" value="P:methylation"/>
    <property type="evidence" value="ECO:0007669"/>
    <property type="project" value="UniProtKB-KW"/>
</dbReference>
<dbReference type="GO" id="GO:0003723">
    <property type="term" value="F:RNA binding"/>
    <property type="evidence" value="ECO:0007669"/>
    <property type="project" value="InterPro"/>
</dbReference>
<sequence>MCREAAYTKKDRDLFPVPPCNNAPNHAGDAMNQPSETPLLPGMKPVLELLRTDPQRIDLVFCKKGLRTRDAQDVQQLCRQSGVRFSLVDQAALDRLCREAAQQNGSEAAPLNHQGVVARLTATDFRDLADVLRAASEAPLPLVVALDQVQDPGNVGTLCRTLYALGGAGVILPRHNSAYLGPAAHRAAAGALERLPVARVTNLAHALDEAEEAGFSIYGAGCGPGAADAFEHAMQLPAVLVLGNEDKGLRPGVAKRCGRMLRIPLARRFDSLNVAQAGAILLGLAAMRRPG</sequence>
<dbReference type="Gene3D" id="3.40.1280.10">
    <property type="match status" value="1"/>
</dbReference>
<dbReference type="GO" id="GO:0005829">
    <property type="term" value="C:cytosol"/>
    <property type="evidence" value="ECO:0007669"/>
    <property type="project" value="TreeGrafter"/>
</dbReference>
<keyword evidence="5" id="KW-1185">Reference proteome</keyword>
<dbReference type="Pfam" id="PF08032">
    <property type="entry name" value="SpoU_sub_bind"/>
    <property type="match status" value="1"/>
</dbReference>
<dbReference type="AlphaFoldDB" id="A0A1K1LF37"/>
<dbReference type="Pfam" id="PF00588">
    <property type="entry name" value="SpoU_methylase"/>
    <property type="match status" value="1"/>
</dbReference>
<dbReference type="KEGG" id="dpg:DESPIGER_1516"/>
<evidence type="ECO:0000256" key="2">
    <source>
        <dbReference type="ARBA" id="ARBA00022679"/>
    </source>
</evidence>
<dbReference type="SMART" id="SM00967">
    <property type="entry name" value="SpoU_sub_bind"/>
    <property type="match status" value="1"/>
</dbReference>
<dbReference type="EC" id="2.1.1.-" evidence="4"/>
<evidence type="ECO:0000256" key="1">
    <source>
        <dbReference type="ARBA" id="ARBA00022603"/>
    </source>
</evidence>
<dbReference type="InterPro" id="IPR001537">
    <property type="entry name" value="SpoU_MeTrfase"/>
</dbReference>
<dbReference type="Gene3D" id="3.30.1330.30">
    <property type="match status" value="1"/>
</dbReference>
<dbReference type="Proteomes" id="UP000186323">
    <property type="component" value="Chromosome I"/>
</dbReference>
<protein>
    <submittedName>
        <fullName evidence="4">23S rRNA (Guanosine-2'-O-)-methyltransferase rlmB</fullName>
        <ecNumber evidence="4">2.1.1.-</ecNumber>
    </submittedName>
</protein>
<dbReference type="InterPro" id="IPR004441">
    <property type="entry name" value="rRNA_MeTrfase_TrmH"/>
</dbReference>
<dbReference type="CDD" id="cd18103">
    <property type="entry name" value="SpoU-like_RlmB"/>
    <property type="match status" value="1"/>
</dbReference>
<evidence type="ECO:0000313" key="4">
    <source>
        <dbReference type="EMBL" id="SFV73356.1"/>
    </source>
</evidence>
<keyword evidence="1 4" id="KW-0489">Methyltransferase</keyword>
<dbReference type="GO" id="GO:0008173">
    <property type="term" value="F:RNA methyltransferase activity"/>
    <property type="evidence" value="ECO:0007669"/>
    <property type="project" value="InterPro"/>
</dbReference>
<name>A0A1K1LF37_9BACT</name>
<dbReference type="InterPro" id="IPR013123">
    <property type="entry name" value="SpoU_subst-bd"/>
</dbReference>
<dbReference type="InterPro" id="IPR029028">
    <property type="entry name" value="Alpha/beta_knot_MTases"/>
</dbReference>
<evidence type="ECO:0000313" key="5">
    <source>
        <dbReference type="Proteomes" id="UP000186323"/>
    </source>
</evidence>
<reference evidence="5" key="1">
    <citation type="submission" date="2016-10" db="EMBL/GenBank/DDBJ databases">
        <authorList>
            <person name="Wegmann U."/>
        </authorList>
    </citation>
    <scope>NUCLEOTIDE SEQUENCE [LARGE SCALE GENOMIC DNA]</scope>
</reference>
<keyword evidence="2 4" id="KW-0808">Transferase</keyword>
<proteinExistence type="predicted"/>
<feature type="domain" description="RNA 2-O ribose methyltransferase substrate binding" evidence="3">
    <location>
        <begin position="39"/>
        <end position="126"/>
    </location>
</feature>
<gene>
    <name evidence="4" type="ORF">DESPIGER_1516</name>
</gene>
<dbReference type="InterPro" id="IPR029064">
    <property type="entry name" value="Ribosomal_eL30-like_sf"/>
</dbReference>
<dbReference type="PANTHER" id="PTHR46429">
    <property type="entry name" value="23S RRNA (GUANOSINE-2'-O-)-METHYLTRANSFERASE RLMB"/>
    <property type="match status" value="1"/>
</dbReference>
<dbReference type="PANTHER" id="PTHR46429:SF1">
    <property type="entry name" value="23S RRNA (GUANOSINE-2'-O-)-METHYLTRANSFERASE RLMB"/>
    <property type="match status" value="1"/>
</dbReference>
<evidence type="ECO:0000259" key="3">
    <source>
        <dbReference type="SMART" id="SM00967"/>
    </source>
</evidence>
<dbReference type="InterPro" id="IPR029026">
    <property type="entry name" value="tRNA_m1G_MTases_N"/>
</dbReference>